<keyword evidence="2" id="KW-0233">DNA recombination</keyword>
<evidence type="ECO:0000313" key="5">
    <source>
        <dbReference type="EMBL" id="CAB4218739.1"/>
    </source>
</evidence>
<evidence type="ECO:0000256" key="2">
    <source>
        <dbReference type="ARBA" id="ARBA00023172"/>
    </source>
</evidence>
<dbReference type="InterPro" id="IPR013762">
    <property type="entry name" value="Integrase-like_cat_sf"/>
</dbReference>
<dbReference type="GO" id="GO:0006310">
    <property type="term" value="P:DNA recombination"/>
    <property type="evidence" value="ECO:0007669"/>
    <property type="project" value="UniProtKB-KW"/>
</dbReference>
<comment type="similarity">
    <text evidence="1">Belongs to the 'phage' integrase family.</text>
</comment>
<evidence type="ECO:0000256" key="1">
    <source>
        <dbReference type="ARBA" id="ARBA00008857"/>
    </source>
</evidence>
<dbReference type="GO" id="GO:0003677">
    <property type="term" value="F:DNA binding"/>
    <property type="evidence" value="ECO:0007669"/>
    <property type="project" value="InterPro"/>
</dbReference>
<evidence type="ECO:0000313" key="3">
    <source>
        <dbReference type="EMBL" id="CAB4186599.1"/>
    </source>
</evidence>
<dbReference type="Gene3D" id="1.10.443.10">
    <property type="entry name" value="Intergrase catalytic core"/>
    <property type="match status" value="1"/>
</dbReference>
<dbReference type="EMBL" id="LR797098">
    <property type="protein sequence ID" value="CAB4186599.1"/>
    <property type="molecule type" value="Genomic_DNA"/>
</dbReference>
<accession>A0A6J5S1E2</accession>
<dbReference type="GO" id="GO:0015074">
    <property type="term" value="P:DNA integration"/>
    <property type="evidence" value="ECO:0007669"/>
    <property type="project" value="InterPro"/>
</dbReference>
<dbReference type="InterPro" id="IPR011010">
    <property type="entry name" value="DNA_brk_join_enz"/>
</dbReference>
<protein>
    <submittedName>
        <fullName evidence="4">Uncharacterized protein</fullName>
    </submittedName>
</protein>
<dbReference type="EMBL" id="LR797464">
    <property type="protein sequence ID" value="CAB4218739.1"/>
    <property type="molecule type" value="Genomic_DNA"/>
</dbReference>
<sequence length="357" mass="39436">MTTDTTITVHGRRYTLTPHKTGWRIRSRALGNEIDLTFPERSLAQAKRDATAHFAAELVVPKRNASTLEDLVTCYKGMPKRAGDAASTVNIYRLRGIVRTVHKRELDRVPVSAVGPDLWSRYMASKLGGKLDLSRRRAGNEAINSAVRCAASLFIPKLRPNYKSAGIEVPDDATVIQWLPRMVLPRPAADDAALLKALPTASPIVRLTASLARFAGLRQDEIANAMRSWVVVKDGAVSIELRDRPEQDWTSKTGQMYRALVIDSAFADELVAMPHGYLIETPNGMTRSHWFKHYPQRWISKFTGTAGKPLHRLRGLYADAVASLTQDAIAARLAGVKAASSNLGHTNTQTTQRSYLS</sequence>
<reference evidence="4" key="1">
    <citation type="submission" date="2020-05" db="EMBL/GenBank/DDBJ databases">
        <authorList>
            <person name="Chiriac C."/>
            <person name="Salcher M."/>
            <person name="Ghai R."/>
            <person name="Kavagutti S V."/>
        </authorList>
    </citation>
    <scope>NUCLEOTIDE SEQUENCE</scope>
</reference>
<gene>
    <name evidence="3" type="ORF">UFOVP1150_26</name>
    <name evidence="4" type="ORF">UFOVP1329_1</name>
    <name evidence="5" type="ORF">UFOVP1595_35</name>
</gene>
<organism evidence="4">
    <name type="scientific">uncultured Caudovirales phage</name>
    <dbReference type="NCBI Taxonomy" id="2100421"/>
    <lineage>
        <taxon>Viruses</taxon>
        <taxon>Duplodnaviria</taxon>
        <taxon>Heunggongvirae</taxon>
        <taxon>Uroviricota</taxon>
        <taxon>Caudoviricetes</taxon>
        <taxon>Peduoviridae</taxon>
        <taxon>Maltschvirus</taxon>
        <taxon>Maltschvirus maltsch</taxon>
    </lineage>
</organism>
<evidence type="ECO:0000313" key="4">
    <source>
        <dbReference type="EMBL" id="CAB4198865.1"/>
    </source>
</evidence>
<name>A0A6J5S1E2_9CAUD</name>
<dbReference type="SUPFAM" id="SSF56349">
    <property type="entry name" value="DNA breaking-rejoining enzymes"/>
    <property type="match status" value="1"/>
</dbReference>
<dbReference type="EMBL" id="LR797282">
    <property type="protein sequence ID" value="CAB4198865.1"/>
    <property type="molecule type" value="Genomic_DNA"/>
</dbReference>
<proteinExistence type="inferred from homology"/>